<reference evidence="2" key="2">
    <citation type="submission" date="2021-04" db="EMBL/GenBank/DDBJ databases">
        <title>Isolation and characterization of a novel species of the genus Sulfurimonas.</title>
        <authorList>
            <person name="Fukui M."/>
        </authorList>
    </citation>
    <scope>NUCLEOTIDE SEQUENCE</scope>
    <source>
        <strain evidence="2">H1576</strain>
    </source>
</reference>
<keyword evidence="1" id="KW-0472">Membrane</keyword>
<keyword evidence="1" id="KW-1133">Transmembrane helix</keyword>
<gene>
    <name evidence="2" type="ORF">GJV85_05040</name>
</gene>
<dbReference type="AlphaFoldDB" id="A0A975GC95"/>
<dbReference type="EMBL" id="CP046072">
    <property type="protein sequence ID" value="QSZ41496.1"/>
    <property type="molecule type" value="Genomic_DNA"/>
</dbReference>
<evidence type="ECO:0008006" key="4">
    <source>
        <dbReference type="Google" id="ProtNLM"/>
    </source>
</evidence>
<dbReference type="InterPro" id="IPR011990">
    <property type="entry name" value="TPR-like_helical_dom_sf"/>
</dbReference>
<accession>A0A975GC95</accession>
<dbReference type="KEGG" id="saqt:GJV85_05040"/>
<reference evidence="2" key="1">
    <citation type="submission" date="2019-11" db="EMBL/GenBank/DDBJ databases">
        <authorList>
            <person name="Kojima H."/>
        </authorList>
    </citation>
    <scope>NUCLEOTIDE SEQUENCE</scope>
    <source>
        <strain evidence="2">H1576</strain>
    </source>
</reference>
<keyword evidence="3" id="KW-1185">Reference proteome</keyword>
<organism evidence="2 3">
    <name type="scientific">Sulfurimonas aquatica</name>
    <dbReference type="NCBI Taxonomy" id="2672570"/>
    <lineage>
        <taxon>Bacteria</taxon>
        <taxon>Pseudomonadati</taxon>
        <taxon>Campylobacterota</taxon>
        <taxon>Epsilonproteobacteria</taxon>
        <taxon>Campylobacterales</taxon>
        <taxon>Sulfurimonadaceae</taxon>
        <taxon>Sulfurimonas</taxon>
    </lineage>
</organism>
<sequence>MLNIIELEKRWLHYKIKSFIPHITIFVSLTIISSILYIFVIDPKEKIDTKITSSTKEEITKIELPVIEKELPPMVKKEEVIEQVNAPLNKKTVQLEPSLNFMKKMQSSIQPYNNYNKSTPTYDTPTETRKVVTVAPKQEEKSIKEIVPDKKVDTKITPKVKTSTIDKPTEEEPKHINIQKRNTQNDINDIIRRFKKNNNPALSLFVAKKYYELGNYNQAYNYSLITNKINKDIEASWIIFSKSLFKMGKKDMATKTLQEYIKSSQSSSARILLDDIHSGKFK</sequence>
<evidence type="ECO:0000313" key="3">
    <source>
        <dbReference type="Proteomes" id="UP000671852"/>
    </source>
</evidence>
<dbReference type="Proteomes" id="UP000671852">
    <property type="component" value="Chromosome"/>
</dbReference>
<feature type="transmembrane region" description="Helical" evidence="1">
    <location>
        <begin position="20"/>
        <end position="40"/>
    </location>
</feature>
<name>A0A975GC95_9BACT</name>
<evidence type="ECO:0000256" key="1">
    <source>
        <dbReference type="SAM" id="Phobius"/>
    </source>
</evidence>
<proteinExistence type="predicted"/>
<keyword evidence="1" id="KW-0812">Transmembrane</keyword>
<dbReference type="RefSeq" id="WP_207562778.1">
    <property type="nucleotide sequence ID" value="NZ_CP046072.1"/>
</dbReference>
<protein>
    <recommendedName>
        <fullName evidence="4">Transformation system protein</fullName>
    </recommendedName>
</protein>
<dbReference type="SUPFAM" id="SSF48452">
    <property type="entry name" value="TPR-like"/>
    <property type="match status" value="1"/>
</dbReference>
<evidence type="ECO:0000313" key="2">
    <source>
        <dbReference type="EMBL" id="QSZ41496.1"/>
    </source>
</evidence>